<dbReference type="Proteomes" id="UP000009096">
    <property type="component" value="Chromosome 11"/>
</dbReference>
<gene>
    <name evidence="1" type="ORF">FVEG_16872</name>
</gene>
<dbReference type="KEGG" id="fvr:FVEG_16872"/>
<dbReference type="GO" id="GO:0020037">
    <property type="term" value="F:heme binding"/>
    <property type="evidence" value="ECO:0007669"/>
    <property type="project" value="InterPro"/>
</dbReference>
<organism evidence="1 2">
    <name type="scientific">Gibberella moniliformis (strain M3125 / FGSC 7600)</name>
    <name type="common">Maize ear and stalk rot fungus</name>
    <name type="synonym">Fusarium verticillioides</name>
    <dbReference type="NCBI Taxonomy" id="334819"/>
    <lineage>
        <taxon>Eukaryota</taxon>
        <taxon>Fungi</taxon>
        <taxon>Dikarya</taxon>
        <taxon>Ascomycota</taxon>
        <taxon>Pezizomycotina</taxon>
        <taxon>Sordariomycetes</taxon>
        <taxon>Hypocreomycetidae</taxon>
        <taxon>Hypocreales</taxon>
        <taxon>Nectriaceae</taxon>
        <taxon>Fusarium</taxon>
        <taxon>Fusarium fujikuroi species complex</taxon>
    </lineage>
</organism>
<dbReference type="GO" id="GO:0016705">
    <property type="term" value="F:oxidoreductase activity, acting on paired donors, with incorporation or reduction of molecular oxygen"/>
    <property type="evidence" value="ECO:0007669"/>
    <property type="project" value="InterPro"/>
</dbReference>
<sequence>MGETISALLTQLRKKPANIVIPLRDWLSFWSFDTLTSLAFSKTRGYLQAGADIDSIFPSAAGSFRHWRIWALAPQLESLLLKNWFMQRAQTTSTPIAQLAMERIRDRNAEEKNATARDLLRRLFLIQADQNHNFGSFDPCNNHLIPSTVSFVLFSTCLFN</sequence>
<evidence type="ECO:0000313" key="1">
    <source>
        <dbReference type="EMBL" id="EWG51841.1"/>
    </source>
</evidence>
<dbReference type="VEuPathDB" id="FungiDB:FVEG_16872"/>
<name>W7ML55_GIBM7</name>
<dbReference type="RefSeq" id="XP_018758032.1">
    <property type="nucleotide sequence ID" value="XM_018906108.1"/>
</dbReference>
<dbReference type="GeneID" id="30073748"/>
<reference evidence="1 2" key="1">
    <citation type="journal article" date="2010" name="Nature">
        <title>Comparative genomics reveals mobile pathogenicity chromosomes in Fusarium.</title>
        <authorList>
            <person name="Ma L.J."/>
            <person name="van der Does H.C."/>
            <person name="Borkovich K.A."/>
            <person name="Coleman J.J."/>
            <person name="Daboussi M.J."/>
            <person name="Di Pietro A."/>
            <person name="Dufresne M."/>
            <person name="Freitag M."/>
            <person name="Grabherr M."/>
            <person name="Henrissat B."/>
            <person name="Houterman P.M."/>
            <person name="Kang S."/>
            <person name="Shim W.B."/>
            <person name="Woloshuk C."/>
            <person name="Xie X."/>
            <person name="Xu J.R."/>
            <person name="Antoniw J."/>
            <person name="Baker S.E."/>
            <person name="Bluhm B.H."/>
            <person name="Breakspear A."/>
            <person name="Brown D.W."/>
            <person name="Butchko R.A."/>
            <person name="Chapman S."/>
            <person name="Coulson R."/>
            <person name="Coutinho P.M."/>
            <person name="Danchin E.G."/>
            <person name="Diener A."/>
            <person name="Gale L.R."/>
            <person name="Gardiner D.M."/>
            <person name="Goff S."/>
            <person name="Hammond-Kosack K.E."/>
            <person name="Hilburn K."/>
            <person name="Hua-Van A."/>
            <person name="Jonkers W."/>
            <person name="Kazan K."/>
            <person name="Kodira C.D."/>
            <person name="Koehrsen M."/>
            <person name="Kumar L."/>
            <person name="Lee Y.H."/>
            <person name="Li L."/>
            <person name="Manners J.M."/>
            <person name="Miranda-Saavedra D."/>
            <person name="Mukherjee M."/>
            <person name="Park G."/>
            <person name="Park J."/>
            <person name="Park S.Y."/>
            <person name="Proctor R.H."/>
            <person name="Regev A."/>
            <person name="Ruiz-Roldan M.C."/>
            <person name="Sain D."/>
            <person name="Sakthikumar S."/>
            <person name="Sykes S."/>
            <person name="Schwartz D.C."/>
            <person name="Turgeon B.G."/>
            <person name="Wapinski I."/>
            <person name="Yoder O."/>
            <person name="Young S."/>
            <person name="Zeng Q."/>
            <person name="Zhou S."/>
            <person name="Galagan J."/>
            <person name="Cuomo C.A."/>
            <person name="Kistler H.C."/>
            <person name="Rep M."/>
        </authorList>
    </citation>
    <scope>NUCLEOTIDE SEQUENCE [LARGE SCALE GENOMIC DNA]</scope>
    <source>
        <strain evidence="2">M3125 / FGSC 7600</strain>
    </source>
</reference>
<dbReference type="SUPFAM" id="SSF48264">
    <property type="entry name" value="Cytochrome P450"/>
    <property type="match status" value="1"/>
</dbReference>
<keyword evidence="2" id="KW-1185">Reference proteome</keyword>
<dbReference type="EMBL" id="DS022256">
    <property type="protein sequence ID" value="EWG51841.1"/>
    <property type="molecule type" value="Genomic_DNA"/>
</dbReference>
<dbReference type="EMBL" id="CM000588">
    <property type="protein sequence ID" value="EWG51841.1"/>
    <property type="molecule type" value="Genomic_DNA"/>
</dbReference>
<accession>W7ML55</accession>
<dbReference type="OrthoDB" id="3934656at2759"/>
<dbReference type="InterPro" id="IPR036396">
    <property type="entry name" value="Cyt_P450_sf"/>
</dbReference>
<dbReference type="GO" id="GO:0005506">
    <property type="term" value="F:iron ion binding"/>
    <property type="evidence" value="ECO:0007669"/>
    <property type="project" value="InterPro"/>
</dbReference>
<dbReference type="Gene3D" id="1.10.630.10">
    <property type="entry name" value="Cytochrome P450"/>
    <property type="match status" value="1"/>
</dbReference>
<dbReference type="AlphaFoldDB" id="W7ML55"/>
<dbReference type="GO" id="GO:0004497">
    <property type="term" value="F:monooxygenase activity"/>
    <property type="evidence" value="ECO:0007669"/>
    <property type="project" value="InterPro"/>
</dbReference>
<proteinExistence type="predicted"/>
<protein>
    <submittedName>
        <fullName evidence="1">Uncharacterized protein</fullName>
    </submittedName>
</protein>
<evidence type="ECO:0000313" key="2">
    <source>
        <dbReference type="Proteomes" id="UP000009096"/>
    </source>
</evidence>